<dbReference type="GO" id="GO:0006269">
    <property type="term" value="P:DNA replication, synthesis of primer"/>
    <property type="evidence" value="ECO:0007669"/>
    <property type="project" value="TreeGrafter"/>
</dbReference>
<dbReference type="Pfam" id="PF13604">
    <property type="entry name" value="AAA_30"/>
    <property type="match status" value="1"/>
</dbReference>
<name>A0A543HZT4_9MICO</name>
<dbReference type="SUPFAM" id="SSF52540">
    <property type="entry name" value="P-loop containing nucleoside triphosphate hydrolases"/>
    <property type="match status" value="2"/>
</dbReference>
<evidence type="ECO:0000313" key="4">
    <source>
        <dbReference type="Proteomes" id="UP000316747"/>
    </source>
</evidence>
<dbReference type="InterPro" id="IPR014862">
    <property type="entry name" value="TrwC"/>
</dbReference>
<organism evidence="3 4">
    <name type="scientific">Humibacillus xanthopallidus</name>
    <dbReference type="NCBI Taxonomy" id="412689"/>
    <lineage>
        <taxon>Bacteria</taxon>
        <taxon>Bacillati</taxon>
        <taxon>Actinomycetota</taxon>
        <taxon>Actinomycetes</taxon>
        <taxon>Micrococcales</taxon>
        <taxon>Intrasporangiaceae</taxon>
        <taxon>Humibacillus</taxon>
    </lineage>
</organism>
<reference evidence="3 4" key="1">
    <citation type="submission" date="2019-06" db="EMBL/GenBank/DDBJ databases">
        <title>Genome sequencing of plant associated microbes to promote plant fitness in Sorghum bicolor and Oryza sativa.</title>
        <authorList>
            <person name="Coleman-Derr D."/>
        </authorList>
    </citation>
    <scope>NUCLEOTIDE SEQUENCE [LARGE SCALE GENOMIC DNA]</scope>
    <source>
        <strain evidence="3 4">KV-663</strain>
    </source>
</reference>
<dbReference type="Pfam" id="PF08275">
    <property type="entry name" value="DNAG_N"/>
    <property type="match status" value="1"/>
</dbReference>
<dbReference type="Gene3D" id="2.30.30.940">
    <property type="match status" value="1"/>
</dbReference>
<accession>A0A543HZT4</accession>
<feature type="compositionally biased region" description="Basic and acidic residues" evidence="1">
    <location>
        <begin position="1445"/>
        <end position="1455"/>
    </location>
</feature>
<dbReference type="PROSITE" id="PS50880">
    <property type="entry name" value="TOPRIM"/>
    <property type="match status" value="1"/>
</dbReference>
<dbReference type="GO" id="GO:0005737">
    <property type="term" value="C:cytoplasm"/>
    <property type="evidence" value="ECO:0007669"/>
    <property type="project" value="TreeGrafter"/>
</dbReference>
<dbReference type="InterPro" id="IPR013264">
    <property type="entry name" value="DNAG_N"/>
</dbReference>
<dbReference type="InterPro" id="IPR027417">
    <property type="entry name" value="P-loop_NTPase"/>
</dbReference>
<evidence type="ECO:0000313" key="3">
    <source>
        <dbReference type="EMBL" id="TQM63790.1"/>
    </source>
</evidence>
<dbReference type="InterPro" id="IPR006171">
    <property type="entry name" value="TOPRIM_dom"/>
</dbReference>
<protein>
    <submittedName>
        <fullName evidence="3">DNA primase catalytic core</fullName>
    </submittedName>
</protein>
<evidence type="ECO:0000256" key="1">
    <source>
        <dbReference type="SAM" id="MobiDB-lite"/>
    </source>
</evidence>
<feature type="compositionally biased region" description="Polar residues" evidence="1">
    <location>
        <begin position="693"/>
        <end position="704"/>
    </location>
</feature>
<dbReference type="PANTHER" id="PTHR30313:SF2">
    <property type="entry name" value="DNA PRIMASE"/>
    <property type="match status" value="1"/>
</dbReference>
<feature type="region of interest" description="Disordered" evidence="1">
    <location>
        <begin position="1477"/>
        <end position="1512"/>
    </location>
</feature>
<dbReference type="Proteomes" id="UP000316747">
    <property type="component" value="Unassembled WGS sequence"/>
</dbReference>
<dbReference type="CDD" id="cd03364">
    <property type="entry name" value="TOPRIM_DnaG_primases"/>
    <property type="match status" value="1"/>
</dbReference>
<dbReference type="CDD" id="cd18809">
    <property type="entry name" value="SF1_C_RecD"/>
    <property type="match status" value="1"/>
</dbReference>
<gene>
    <name evidence="3" type="ORF">FBY41_0142</name>
</gene>
<dbReference type="PANTHER" id="PTHR30313">
    <property type="entry name" value="DNA PRIMASE"/>
    <property type="match status" value="1"/>
</dbReference>
<feature type="region of interest" description="Disordered" evidence="1">
    <location>
        <begin position="1996"/>
        <end position="2041"/>
    </location>
</feature>
<evidence type="ECO:0000259" key="2">
    <source>
        <dbReference type="PROSITE" id="PS50880"/>
    </source>
</evidence>
<dbReference type="SMART" id="SM00493">
    <property type="entry name" value="TOPRIM"/>
    <property type="match status" value="1"/>
</dbReference>
<dbReference type="Pfam" id="PF13155">
    <property type="entry name" value="Toprim_2"/>
    <property type="match status" value="1"/>
</dbReference>
<keyword evidence="4" id="KW-1185">Reference proteome</keyword>
<dbReference type="Gene3D" id="3.40.50.300">
    <property type="entry name" value="P-loop containing nucleotide triphosphate hydrolases"/>
    <property type="match status" value="2"/>
</dbReference>
<dbReference type="NCBIfam" id="NF041492">
    <property type="entry name" value="MobF"/>
    <property type="match status" value="1"/>
</dbReference>
<dbReference type="SUPFAM" id="SSF55464">
    <property type="entry name" value="Origin of replication-binding domain, RBD-like"/>
    <property type="match status" value="1"/>
</dbReference>
<dbReference type="RefSeq" id="WP_141841521.1">
    <property type="nucleotide sequence ID" value="NZ_VFPM01000001.1"/>
</dbReference>
<dbReference type="InterPro" id="IPR037068">
    <property type="entry name" value="DNA_primase_core_N_sf"/>
</dbReference>
<feature type="region of interest" description="Disordered" evidence="1">
    <location>
        <begin position="1429"/>
        <end position="1455"/>
    </location>
</feature>
<dbReference type="Pfam" id="PF08751">
    <property type="entry name" value="TrwC"/>
    <property type="match status" value="1"/>
</dbReference>
<dbReference type="SUPFAM" id="SSF56731">
    <property type="entry name" value="DNA primase core"/>
    <property type="match status" value="1"/>
</dbReference>
<sequence>MSIHKLTAGSGYDYLTRQVAAQDATDKGHTGLASYYAQKGETPGVWAGSGIAGIDGLEAGDVVTAEQMQALFGSGHHPLAQQRLERLAGPDLTAGDYQAVTRLGMPYKVYGSDVSAFRVEVARRIHELATELGSRLGGDLGGGSDAVVPLADRARIRTEVATEFFRTEHGRDPARGSDGAREIAATIARHSRPRTTAVAGYDLTFSPVKSVSALWAVADPATAALIERAHLAAVGDALRFLEEHALFTRTGTNGVRQVDVRGLVATSFTHRDSRAGDPDLHTHVAVANKVQTLDGRWLSIDGRVLFKANVSASETYNTALEKRLHADLGLRFTERDTEHVQAPDTANVRERAVREVVGVDPRLNERWSARRAAVVARRGELAQTFQRDHGRPPTAVESIQLAQQATLETREAKKAPRSLAEQRTTWRRQAVEVLGDEHALDAMLRAATAPTASRRATGRATARAAGEAAGGVAGGRVDAGWIDATAASIVTTLQASRSTWQVWHVRAEAQRRLRAADSVEVAAGAVDAVVGLLVDEVLDRRSVRLTNQGDGIAEPAQLRRRDDSSVYTVHGAELFTSATVLAAEQRLLAAAGRLDGATVDTHDVELALLESAANGATLNAGQTALVRGMATSGARLQLAIAPAGAGKTTALRALATAWANGGGHVIGLAPSAAAAAVLRDQISTPTPAPRPTSDATRSVGSTVTAGPASAVTDTLAKLTWSIARGDLPDWAASIGPGTLVIVDEAGMADTLTLDAVVRFVTARGGSVRLIGDDQQLAAIGAGGVLRDISRSLGALRLTELMRFTDPAEGAATLALREGAPEALGFYLDQHRVHVGDPATTTEDVFTAWRADADRGLDAIMLAPTRELVAQLNHRARAHRLARQQPSTQPGIEVTLADGNAASVGDLVITRSNERRLRLTATDWVKNGDRWTVLAVGQDGGLRVQHTRHRHTITLPAGYVSTSTELGYASTVHAAQGVSADTMHGLASGQESRQQLYTMLTRGRVANHVYVQVVGDGDPHTSIHPDTLAPPTATDILETILARDHSPVSATTQLRDRADTALLLGQATARYTDALHVAAEDHLGPDTVRRLERNAEQAVPGLTDQPAWPTLRAHLILLAAHNLNPLTALRVAAATRELDTAADPAAVIDWRLDNPLPGDAGGGPLPWLPGIPPALALQPNWGEYLTRRAELVTTLTAQVKDAAATHTPAWVTHTPGRPDAGVLADVQVWRAATQIPDSDRRPTGPPQQQKAAALWQRRLTTALHGTRAPALQEWEHVLHAAAPGIRRDDFTPTLAERLAAISRAGLDARGLLRRATALGALPDDHPAAALWWRLSRHVAPSVATDPDHRAVALTTSWLPRVSETYGPTGAEELQASPWWPALVTSIDHALQRGWTLDDLLDTHPGTDADPQLTEDLDDCQAMVWRITVLTDPPPPAEDLDEDPPPEDDRASVDHPADLHHADQELERELDRGTMRLSEAPTPEQWQQLVDPNTDPTPDKGTNPTETDTEDRDQADQVAAAVEVRLQLAAMVRDTMGPLPPDDDDVEAMVARAALWDDCPVSRERLLEINQLTLDYFRGQLPGSWADTYLHERFGPAAESATGRPAGPVATVLSGFAPGYAPAGWATLVTALRHAGVTDGEMLAAGVASRARTGRVIDRFRDRVMLPITRDGDVLGFVGRRHPDLDHTPPAGPSGAAQPAVPKYLNTADTPLFHKGAQLYGMPPWPLPGDTALVLVEGPMDAIAVTLAGGGAYVGVATLGTSLTHEQTAHLLATGRRLVVATDGDLPGRVAAERDFWILAPHGLSPAVALFPDGSDPAAVFSRQGPQALHATLQRALPLASMLIEERLTNLPQEAALQEASQVLAAQPATAWGPGSRRLASRLGVPLPNARACLAGYAEDWNRNPRAAARQQMTATREVRARPEASAEHQPVDRWLKLARELDPRLPDQSDWPALVCMLDQAHQDGHDVAATCRQLIDEKPLQDQPAQELRRRLAAQLPDHDPAFNELPFSESETPNHSRTGAAMDQRAGGVRNAPGPDPVRR</sequence>
<dbReference type="Gene3D" id="3.90.980.10">
    <property type="entry name" value="DNA primase, catalytic core, N-terminal domain"/>
    <property type="match status" value="1"/>
</dbReference>
<dbReference type="Gene3D" id="3.40.1360.10">
    <property type="match status" value="1"/>
</dbReference>
<proteinExistence type="predicted"/>
<comment type="caution">
    <text evidence="3">The sequence shown here is derived from an EMBL/GenBank/DDBJ whole genome shotgun (WGS) entry which is preliminary data.</text>
</comment>
<feature type="domain" description="Toprim" evidence="2">
    <location>
        <begin position="1729"/>
        <end position="1812"/>
    </location>
</feature>
<feature type="region of interest" description="Disordered" evidence="1">
    <location>
        <begin position="683"/>
        <end position="704"/>
    </location>
</feature>
<dbReference type="InterPro" id="IPR050219">
    <property type="entry name" value="DnaG_primase"/>
</dbReference>
<dbReference type="EMBL" id="VFPM01000001">
    <property type="protein sequence ID" value="TQM63790.1"/>
    <property type="molecule type" value="Genomic_DNA"/>
</dbReference>
<dbReference type="InterPro" id="IPR034151">
    <property type="entry name" value="TOPRIM_DnaG_bac"/>
</dbReference>
<dbReference type="OrthoDB" id="4524286at2"/>
<feature type="compositionally biased region" description="Polar residues" evidence="1">
    <location>
        <begin position="1482"/>
        <end position="1504"/>
    </location>
</feature>
<feature type="region of interest" description="Disordered" evidence="1">
    <location>
        <begin position="1679"/>
        <end position="1698"/>
    </location>
</feature>